<dbReference type="InterPro" id="IPR002575">
    <property type="entry name" value="Aminoglycoside_PTrfase"/>
</dbReference>
<dbReference type="Pfam" id="PF01636">
    <property type="entry name" value="APH"/>
    <property type="match status" value="1"/>
</dbReference>
<comment type="caution">
    <text evidence="2">The sequence shown here is derived from an EMBL/GenBank/DDBJ whole genome shotgun (WGS) entry which is preliminary data.</text>
</comment>
<reference evidence="2 3" key="1">
    <citation type="submission" date="2021-05" db="EMBL/GenBank/DDBJ databases">
        <title>Kineosporia and Streptomyces sp. nov. two new marine actinobacteria isolated from Coral.</title>
        <authorList>
            <person name="Buangrab K."/>
            <person name="Sutthacheep M."/>
            <person name="Yeemin T."/>
            <person name="Harunari E."/>
            <person name="Igarashi Y."/>
            <person name="Kanchanasin P."/>
            <person name="Tanasupawat S."/>
            <person name="Phongsopitanun W."/>
        </authorList>
    </citation>
    <scope>NUCLEOTIDE SEQUENCE [LARGE SCALE GENOMIC DNA]</scope>
    <source>
        <strain evidence="2 3">J2-2</strain>
    </source>
</reference>
<evidence type="ECO:0000313" key="3">
    <source>
        <dbReference type="Proteomes" id="UP001197247"/>
    </source>
</evidence>
<organism evidence="2 3">
    <name type="scientific">Kineosporia corallincola</name>
    <dbReference type="NCBI Taxonomy" id="2835133"/>
    <lineage>
        <taxon>Bacteria</taxon>
        <taxon>Bacillati</taxon>
        <taxon>Actinomycetota</taxon>
        <taxon>Actinomycetes</taxon>
        <taxon>Kineosporiales</taxon>
        <taxon>Kineosporiaceae</taxon>
        <taxon>Kineosporia</taxon>
    </lineage>
</organism>
<proteinExistence type="predicted"/>
<accession>A0ABS5TFF5</accession>
<protein>
    <recommendedName>
        <fullName evidence="1">Aminoglycoside phosphotransferase domain-containing protein</fullName>
    </recommendedName>
</protein>
<dbReference type="Proteomes" id="UP001197247">
    <property type="component" value="Unassembled WGS sequence"/>
</dbReference>
<dbReference type="EMBL" id="JAHBAY010000002">
    <property type="protein sequence ID" value="MBT0768339.1"/>
    <property type="molecule type" value="Genomic_DNA"/>
</dbReference>
<dbReference type="SUPFAM" id="SSF56112">
    <property type="entry name" value="Protein kinase-like (PK-like)"/>
    <property type="match status" value="1"/>
</dbReference>
<evidence type="ECO:0000259" key="1">
    <source>
        <dbReference type="Pfam" id="PF01636"/>
    </source>
</evidence>
<feature type="domain" description="Aminoglycoside phosphotransferase" evidence="1">
    <location>
        <begin position="91"/>
        <end position="277"/>
    </location>
</feature>
<name>A0ABS5TFF5_9ACTN</name>
<evidence type="ECO:0000313" key="2">
    <source>
        <dbReference type="EMBL" id="MBT0768339.1"/>
    </source>
</evidence>
<dbReference type="RefSeq" id="WP_214154638.1">
    <property type="nucleotide sequence ID" value="NZ_JAHBAY010000002.1"/>
</dbReference>
<gene>
    <name evidence="2" type="ORF">KIH74_05355</name>
</gene>
<sequence>MRRTAETEDLSTLVPAALGPTARITGIERLRGGTRKGVYRVHLAPSNPGPASVIVYSWAAEENFWPGAGTPTAPATTAPAAQDEQGDPFAPATGLRLFLTARDALDSAGVRTVHVHLADDSHRHYRADVAVVEDAPGGTLEHLLYRSHDPADHERGRTALKHLAHSLTLMRQCRAPGYGPLGHASTPREIPCEQLILEHALGHLDEAADRDHRLGAVREPLRELLHTLRAPITPRTTYSLIHGELGPDHVLVDDAGQALLIDIEGLKFFDAEWEHVFLQIRFSPGDYALLAGPPHQTGLDPARMALYRLAMRLSLVAGPLRLLDGDFPDREGMQAIAESNVQATLALLAQERARG</sequence>
<dbReference type="InterPro" id="IPR011009">
    <property type="entry name" value="Kinase-like_dom_sf"/>
</dbReference>
<keyword evidence="3" id="KW-1185">Reference proteome</keyword>